<keyword evidence="2" id="KW-1185">Reference proteome</keyword>
<name>A0A1Y1VCC2_9FUNG</name>
<sequence length="221" mass="25918">MKICKKKLMNFKKKLAMALDRETIFCKDLNDLAKKLNEDNNNHKYVTGRNYDILNYENVNDFDKLNGPQRTAVKNIFYESPLYLNNLNTDKKSPYAYLDKISSDFKDIVLKNIVPIASECSDLFKELNPNVYVVAPKKYMINNKEREVDFENEKVHYINSNGKLVVIGKEEINMKNKTETNFKKTKDYLIPKNITIVYIVQTKKEENLNFVIWKSQSFCGI</sequence>
<comment type="caution">
    <text evidence="1">The sequence shown here is derived from an EMBL/GenBank/DDBJ whole genome shotgun (WGS) entry which is preliminary data.</text>
</comment>
<dbReference type="AlphaFoldDB" id="A0A1Y1VCC2"/>
<proteinExistence type="predicted"/>
<reference evidence="1 2" key="1">
    <citation type="submission" date="2016-08" db="EMBL/GenBank/DDBJ databases">
        <title>Genomes of anaerobic fungi encode conserved fungal cellulosomes for biomass hydrolysis.</title>
        <authorList>
            <consortium name="DOE Joint Genome Institute"/>
            <person name="Haitjema C.H."/>
            <person name="Gilmore S.P."/>
            <person name="Henske J.K."/>
            <person name="Solomon K.V."/>
            <person name="De Groot R."/>
            <person name="Kuo A."/>
            <person name="Mondo S.J."/>
            <person name="Salamov A.A."/>
            <person name="Labutti K."/>
            <person name="Zhao Z."/>
            <person name="Chiniquy J."/>
            <person name="Barry K."/>
            <person name="Brewer H.M."/>
            <person name="Purvine S.O."/>
            <person name="Wright A.T."/>
            <person name="Boxma B."/>
            <person name="Van Alen T."/>
            <person name="Hackstein J.H."/>
            <person name="Baker S.E."/>
            <person name="Grigoriev I.V."/>
            <person name="O'Malley M.A."/>
        </authorList>
    </citation>
    <scope>NUCLEOTIDE SEQUENCE [LARGE SCALE GENOMIC DNA]</scope>
    <source>
        <strain evidence="2">finn</strain>
    </source>
</reference>
<organism evidence="1 2">
    <name type="scientific">Piromyces finnis</name>
    <dbReference type="NCBI Taxonomy" id="1754191"/>
    <lineage>
        <taxon>Eukaryota</taxon>
        <taxon>Fungi</taxon>
        <taxon>Fungi incertae sedis</taxon>
        <taxon>Chytridiomycota</taxon>
        <taxon>Chytridiomycota incertae sedis</taxon>
        <taxon>Neocallimastigomycetes</taxon>
        <taxon>Neocallimastigales</taxon>
        <taxon>Neocallimastigaceae</taxon>
        <taxon>Piromyces</taxon>
    </lineage>
</organism>
<protein>
    <submittedName>
        <fullName evidence="1">Uncharacterized protein</fullName>
    </submittedName>
</protein>
<reference evidence="1 2" key="2">
    <citation type="submission" date="2016-08" db="EMBL/GenBank/DDBJ databases">
        <title>Pervasive Adenine N6-methylation of Active Genes in Fungi.</title>
        <authorList>
            <consortium name="DOE Joint Genome Institute"/>
            <person name="Mondo S.J."/>
            <person name="Dannebaum R.O."/>
            <person name="Kuo R.C."/>
            <person name="Labutti K."/>
            <person name="Haridas S."/>
            <person name="Kuo A."/>
            <person name="Salamov A."/>
            <person name="Ahrendt S.R."/>
            <person name="Lipzen A."/>
            <person name="Sullivan W."/>
            <person name="Andreopoulos W.B."/>
            <person name="Clum A."/>
            <person name="Lindquist E."/>
            <person name="Daum C."/>
            <person name="Ramamoorthy G.K."/>
            <person name="Gryganskyi A."/>
            <person name="Culley D."/>
            <person name="Magnuson J.K."/>
            <person name="James T.Y."/>
            <person name="O'Malley M.A."/>
            <person name="Stajich J.E."/>
            <person name="Spatafora J.W."/>
            <person name="Visel A."/>
            <person name="Grigoriev I.V."/>
        </authorList>
    </citation>
    <scope>NUCLEOTIDE SEQUENCE [LARGE SCALE GENOMIC DNA]</scope>
    <source>
        <strain evidence="2">finn</strain>
    </source>
</reference>
<accession>A0A1Y1VCC2</accession>
<gene>
    <name evidence="1" type="ORF">BCR36DRAFT_412083</name>
</gene>
<evidence type="ECO:0000313" key="1">
    <source>
        <dbReference type="EMBL" id="ORX51102.1"/>
    </source>
</evidence>
<dbReference type="OrthoDB" id="10627431at2759"/>
<dbReference type="Proteomes" id="UP000193719">
    <property type="component" value="Unassembled WGS sequence"/>
</dbReference>
<evidence type="ECO:0000313" key="2">
    <source>
        <dbReference type="Proteomes" id="UP000193719"/>
    </source>
</evidence>
<dbReference type="EMBL" id="MCFH01000019">
    <property type="protein sequence ID" value="ORX51102.1"/>
    <property type="molecule type" value="Genomic_DNA"/>
</dbReference>